<dbReference type="SUPFAM" id="SSF47413">
    <property type="entry name" value="lambda repressor-like DNA-binding domains"/>
    <property type="match status" value="1"/>
</dbReference>
<dbReference type="Pfam" id="PF13560">
    <property type="entry name" value="HTH_31"/>
    <property type="match status" value="1"/>
</dbReference>
<dbReference type="CDD" id="cd00093">
    <property type="entry name" value="HTH_XRE"/>
    <property type="match status" value="1"/>
</dbReference>
<dbReference type="Proteomes" id="UP000631535">
    <property type="component" value="Unassembled WGS sequence"/>
</dbReference>
<evidence type="ECO:0000313" key="3">
    <source>
        <dbReference type="EMBL" id="GGO53895.1"/>
    </source>
</evidence>
<feature type="region of interest" description="Disordered" evidence="1">
    <location>
        <begin position="78"/>
        <end position="146"/>
    </location>
</feature>
<name>A0ABQ2MLC5_9ACTN</name>
<accession>A0ABQ2MLC5</accession>
<dbReference type="PROSITE" id="PS50943">
    <property type="entry name" value="HTH_CROC1"/>
    <property type="match status" value="1"/>
</dbReference>
<dbReference type="RefSeq" id="WP_229712069.1">
    <property type="nucleotide sequence ID" value="NZ_BMMP01000014.1"/>
</dbReference>
<evidence type="ECO:0000259" key="2">
    <source>
        <dbReference type="PROSITE" id="PS50943"/>
    </source>
</evidence>
<organism evidence="3 4">
    <name type="scientific">Streptomyces daqingensis</name>
    <dbReference type="NCBI Taxonomy" id="1472640"/>
    <lineage>
        <taxon>Bacteria</taxon>
        <taxon>Bacillati</taxon>
        <taxon>Actinomycetota</taxon>
        <taxon>Actinomycetes</taxon>
        <taxon>Kitasatosporales</taxon>
        <taxon>Streptomycetaceae</taxon>
        <taxon>Streptomyces</taxon>
    </lineage>
</organism>
<dbReference type="Gene3D" id="1.10.260.40">
    <property type="entry name" value="lambda repressor-like DNA-binding domains"/>
    <property type="match status" value="1"/>
</dbReference>
<dbReference type="EMBL" id="BMMP01000014">
    <property type="protein sequence ID" value="GGO53895.1"/>
    <property type="molecule type" value="Genomic_DNA"/>
</dbReference>
<protein>
    <recommendedName>
        <fullName evidence="2">HTH cro/C1-type domain-containing protein</fullName>
    </recommendedName>
</protein>
<keyword evidence="4" id="KW-1185">Reference proteome</keyword>
<sequence length="466" mass="51004">MLDATGPVDDGLPAVAERRRLRRAWKLTQDQVAVKVGVSRETVSGWETGRWEPEPGSKPRALYVHLLTGIQKRLEVREAAQQPQTRNDGPTAPGADTASQNTAHAERAPSAAAPPPRVPSSKRYASTSRPARQVRPGRASGKDAPGEGELFIADRVHEALSENGGDAEAAIADLEYKAIPDAMHLLEISRRTGRYDFTYHAVLPPIFDKKPGREGNDIWEARPKWSAPDAVLPPGAEVTALDVNGAYLSALKAHLPIGTLEHHLGPAEGGPAYDKRRSGVHLITPPDWHHEALPNPIGNREEPGRLWVTESTLRLLQRCSSPRYGLCEEPLIHESWTSGESEGLLEGLRLTFAAARKNALEKDDEVTLAYVKAMYAKFVSTAGSSTYNRELNRQDWVHIIRSQAFANLWGKAYKAHTNGLTVAGILGTDELHLIGDWQTVFTEGRDIAQVKIKNTYTLTRGEAAGA</sequence>
<evidence type="ECO:0000313" key="4">
    <source>
        <dbReference type="Proteomes" id="UP000631535"/>
    </source>
</evidence>
<comment type="caution">
    <text evidence="3">The sequence shown here is derived from an EMBL/GenBank/DDBJ whole genome shotgun (WGS) entry which is preliminary data.</text>
</comment>
<feature type="domain" description="HTH cro/C1-type" evidence="2">
    <location>
        <begin position="19"/>
        <end position="50"/>
    </location>
</feature>
<evidence type="ECO:0000256" key="1">
    <source>
        <dbReference type="SAM" id="MobiDB-lite"/>
    </source>
</evidence>
<reference evidence="4" key="1">
    <citation type="journal article" date="2019" name="Int. J. Syst. Evol. Microbiol.">
        <title>The Global Catalogue of Microorganisms (GCM) 10K type strain sequencing project: providing services to taxonomists for standard genome sequencing and annotation.</title>
        <authorList>
            <consortium name="The Broad Institute Genomics Platform"/>
            <consortium name="The Broad Institute Genome Sequencing Center for Infectious Disease"/>
            <person name="Wu L."/>
            <person name="Ma J."/>
        </authorList>
    </citation>
    <scope>NUCLEOTIDE SEQUENCE [LARGE SCALE GENOMIC DNA]</scope>
    <source>
        <strain evidence="4">CGMCC 4.7178</strain>
    </source>
</reference>
<dbReference type="InterPro" id="IPR010982">
    <property type="entry name" value="Lambda_DNA-bd_dom_sf"/>
</dbReference>
<proteinExistence type="predicted"/>
<dbReference type="InterPro" id="IPR001387">
    <property type="entry name" value="Cro/C1-type_HTH"/>
</dbReference>
<gene>
    <name evidence="3" type="ORF">GCM10012287_41580</name>
</gene>